<protein>
    <submittedName>
        <fullName evidence="5">IRS2 protein</fullName>
    </submittedName>
</protein>
<reference evidence="5 6" key="1">
    <citation type="submission" date="2019-09" db="EMBL/GenBank/DDBJ databases">
        <title>Bird 10,000 Genomes (B10K) Project - Family phase.</title>
        <authorList>
            <person name="Zhang G."/>
        </authorList>
    </citation>
    <scope>NUCLEOTIDE SEQUENCE [LARGE SCALE GENOMIC DNA]</scope>
    <source>
        <strain evidence="5">B10K-DU-006-20</strain>
        <tissue evidence="5">Mixed tissue sample</tissue>
    </source>
</reference>
<dbReference type="PANTHER" id="PTHR10614:SF7">
    <property type="entry name" value="INSULIN RECEPTOR SUBSTRATE 2"/>
    <property type="match status" value="1"/>
</dbReference>
<feature type="compositionally biased region" description="Polar residues" evidence="3">
    <location>
        <begin position="712"/>
        <end position="725"/>
    </location>
</feature>
<dbReference type="PRINTS" id="PR00628">
    <property type="entry name" value="INSULINRSI"/>
</dbReference>
<keyword evidence="1" id="KW-0597">Phosphoprotein</keyword>
<feature type="compositionally biased region" description="Low complexity" evidence="3">
    <location>
        <begin position="836"/>
        <end position="851"/>
    </location>
</feature>
<dbReference type="GO" id="GO:0005829">
    <property type="term" value="C:cytosol"/>
    <property type="evidence" value="ECO:0007669"/>
    <property type="project" value="TreeGrafter"/>
</dbReference>
<feature type="non-terminal residue" evidence="5">
    <location>
        <position position="952"/>
    </location>
</feature>
<dbReference type="PANTHER" id="PTHR10614">
    <property type="entry name" value="INSULIN RECEPTOR SUBSTRATE"/>
    <property type="match status" value="1"/>
</dbReference>
<evidence type="ECO:0000313" key="6">
    <source>
        <dbReference type="Proteomes" id="UP000545435"/>
    </source>
</evidence>
<feature type="compositionally biased region" description="Low complexity" evidence="3">
    <location>
        <begin position="201"/>
        <end position="232"/>
    </location>
</feature>
<feature type="region of interest" description="Disordered" evidence="3">
    <location>
        <begin position="398"/>
        <end position="560"/>
    </location>
</feature>
<accession>A0A7L0D043</accession>
<dbReference type="InterPro" id="IPR002404">
    <property type="entry name" value="IRS_PTB"/>
</dbReference>
<dbReference type="GO" id="GO:0005158">
    <property type="term" value="F:insulin receptor binding"/>
    <property type="evidence" value="ECO:0007669"/>
    <property type="project" value="InterPro"/>
</dbReference>
<dbReference type="PROSITE" id="PS51064">
    <property type="entry name" value="IRS_PTB"/>
    <property type="match status" value="1"/>
</dbReference>
<organism evidence="5 6">
    <name type="scientific">Rostratula benghalensis</name>
    <name type="common">greater painted-snipe</name>
    <dbReference type="NCBI Taxonomy" id="118793"/>
    <lineage>
        <taxon>Eukaryota</taxon>
        <taxon>Metazoa</taxon>
        <taxon>Chordata</taxon>
        <taxon>Craniata</taxon>
        <taxon>Vertebrata</taxon>
        <taxon>Euteleostomi</taxon>
        <taxon>Archelosauria</taxon>
        <taxon>Archosauria</taxon>
        <taxon>Dinosauria</taxon>
        <taxon>Saurischia</taxon>
        <taxon>Theropoda</taxon>
        <taxon>Coelurosauria</taxon>
        <taxon>Aves</taxon>
        <taxon>Neognathae</taxon>
        <taxon>Neoaves</taxon>
        <taxon>Charadriiformes</taxon>
        <taxon>Rostratulidae</taxon>
        <taxon>Rostratula</taxon>
    </lineage>
</organism>
<dbReference type="InterPro" id="IPR039011">
    <property type="entry name" value="IRS"/>
</dbReference>
<feature type="compositionally biased region" description="Low complexity" evidence="3">
    <location>
        <begin position="726"/>
        <end position="740"/>
    </location>
</feature>
<gene>
    <name evidence="5" type="primary">Irs2</name>
    <name evidence="5" type="ORF">ROSBEN_R08194</name>
</gene>
<dbReference type="Proteomes" id="UP000545435">
    <property type="component" value="Unassembled WGS sequence"/>
</dbReference>
<evidence type="ECO:0000256" key="3">
    <source>
        <dbReference type="SAM" id="MobiDB-lite"/>
    </source>
</evidence>
<feature type="compositionally biased region" description="Low complexity" evidence="3">
    <location>
        <begin position="241"/>
        <end position="253"/>
    </location>
</feature>
<feature type="region of interest" description="Disordered" evidence="3">
    <location>
        <begin position="809"/>
        <end position="884"/>
    </location>
</feature>
<feature type="compositionally biased region" description="Gly residues" evidence="3">
    <location>
        <begin position="132"/>
        <end position="141"/>
    </location>
</feature>
<dbReference type="FunFam" id="2.30.29.30:FF:000029">
    <property type="entry name" value="Insulin receptor substrate 1"/>
    <property type="match status" value="1"/>
</dbReference>
<feature type="compositionally biased region" description="Low complexity" evidence="3">
    <location>
        <begin position="122"/>
        <end position="131"/>
    </location>
</feature>
<dbReference type="GO" id="GO:0043548">
    <property type="term" value="F:phosphatidylinositol 3-kinase binding"/>
    <property type="evidence" value="ECO:0007669"/>
    <property type="project" value="TreeGrafter"/>
</dbReference>
<dbReference type="Pfam" id="PF02174">
    <property type="entry name" value="IRS"/>
    <property type="match status" value="1"/>
</dbReference>
<sequence>YGLITPATAAYREVWQVTLKPKGLGQSKNLTGVHRLCLSARTIGFVRLNCELPSVTLQLMNIRRCGHSDSFFFIEVGRSAATGPGELWMQADDSVVAQNIHETILEAMKALKELSEFRPRSKSQSSSSSSSGGAGGPGGSGASATHPITVPGRRHHHLVNLPPSQTGLLRRSRTDSLAAAAGTKCTPCRVRTASEGDGCRSSRSMSMPASHSPPSATSPISLSSSSGLGSEPAHPHHPQRPSSGSASVSGSPSDAGFMSFDEYGSSPGGDLRPFSSSSTASNRSNTPESVAETPPVRDPGGGTDLYGYMAMERPPSGRLCYRPCPDAAADRGHRKRTYSLTTPCRQRPAPPQVSSASLDEYTLMRATFAGSAGRLFPSCQAGASPKVTYTPYPEDYGDIEIGSHRSSGSSSTNLGPPALGGGGGGDDDGYMPMTPGVAAALGQGSRGGPDYMPMSPTSVSAPKQILHPRAGVGGGSPGNGSSYKTSSPGESSPDDSGYMRMWCGSKLSVESSDGRLSNGDYINMSPRDPQHGPQAPSLTPPDFFFAPSGHGSSEPPKPGCYSYSSLPRSYKSQGLAKDSDQYVFMNSPGRMIPEESVCGAGQSPTGTFAPSSHTVPSPLRHSRTESFLSQRCQRVVRPSRLSLETLRTMLPSMNEHPLPPEPKSPGEYINIDFGDAAVYSPPSLPADSPASSLGSGTGQRRSPLSDYMNIDFGSQSPSQSGTVSVGSLEALSPGSSSSTSQPDGRYLKTAGGVACSSSPSDGGDYTEMTFGMATTPPQPIVQKPESARVTSPTAGVKRLTLSGVEAFILSSPPPDPNRGAKVIRADPQGRRRHSSETFSSTTTVTPVSPSFAHNPKRHNSASVENVSLRKSEGLEEEQGSSPMCRETSAGFQNGLNYIAIDVVDGTLANCDKTRSKARHVLNGGINGVEMSAYASIDFLSHNLKEASAVKGE</sequence>
<feature type="compositionally biased region" description="Low complexity" evidence="3">
    <location>
        <begin position="275"/>
        <end position="286"/>
    </location>
</feature>
<feature type="non-terminal residue" evidence="5">
    <location>
        <position position="1"/>
    </location>
</feature>
<keyword evidence="2" id="KW-0807">Transducer</keyword>
<feature type="domain" description="IRS-type PTB" evidence="4">
    <location>
        <begin position="11"/>
        <end position="115"/>
    </location>
</feature>
<feature type="compositionally biased region" description="Low complexity" evidence="3">
    <location>
        <begin position="685"/>
        <end position="694"/>
    </location>
</feature>
<feature type="region of interest" description="Disordered" evidence="3">
    <location>
        <begin position="680"/>
        <end position="793"/>
    </location>
</feature>
<evidence type="ECO:0000313" key="5">
    <source>
        <dbReference type="EMBL" id="NXJ62530.1"/>
    </source>
</evidence>
<keyword evidence="6" id="KW-1185">Reference proteome</keyword>
<dbReference type="InterPro" id="IPR011993">
    <property type="entry name" value="PH-like_dom_sf"/>
</dbReference>
<dbReference type="SMART" id="SM00310">
    <property type="entry name" value="PTBI"/>
    <property type="match status" value="1"/>
</dbReference>
<evidence type="ECO:0000256" key="1">
    <source>
        <dbReference type="ARBA" id="ARBA00022553"/>
    </source>
</evidence>
<dbReference type="CDD" id="cd01204">
    <property type="entry name" value="PTB_IRS"/>
    <property type="match status" value="1"/>
</dbReference>
<dbReference type="Gene3D" id="2.30.29.30">
    <property type="entry name" value="Pleckstrin-homology domain (PH domain)/Phosphotyrosine-binding domain (PTB)"/>
    <property type="match status" value="1"/>
</dbReference>
<dbReference type="SMART" id="SM01244">
    <property type="entry name" value="IRS"/>
    <property type="match status" value="1"/>
</dbReference>
<proteinExistence type="predicted"/>
<evidence type="ECO:0000259" key="4">
    <source>
        <dbReference type="PROSITE" id="PS51064"/>
    </source>
</evidence>
<dbReference type="EMBL" id="VXAI01000043">
    <property type="protein sequence ID" value="NXJ62530.1"/>
    <property type="molecule type" value="Genomic_DNA"/>
</dbReference>
<dbReference type="GO" id="GO:0008286">
    <property type="term" value="P:insulin receptor signaling pathway"/>
    <property type="evidence" value="ECO:0007669"/>
    <property type="project" value="InterPro"/>
</dbReference>
<feature type="region of interest" description="Disordered" evidence="3">
    <location>
        <begin position="115"/>
        <end position="309"/>
    </location>
</feature>
<dbReference type="GO" id="GO:0005886">
    <property type="term" value="C:plasma membrane"/>
    <property type="evidence" value="ECO:0007669"/>
    <property type="project" value="TreeGrafter"/>
</dbReference>
<dbReference type="SUPFAM" id="SSF50729">
    <property type="entry name" value="PH domain-like"/>
    <property type="match status" value="1"/>
</dbReference>
<name>A0A7L0D043_9CHAR</name>
<feature type="compositionally biased region" description="Low complexity" evidence="3">
    <location>
        <begin position="479"/>
        <end position="496"/>
    </location>
</feature>
<evidence type="ECO:0000256" key="2">
    <source>
        <dbReference type="ARBA" id="ARBA00023224"/>
    </source>
</evidence>
<comment type="caution">
    <text evidence="5">The sequence shown here is derived from an EMBL/GenBank/DDBJ whole genome shotgun (WGS) entry which is preliminary data.</text>
</comment>
<dbReference type="AlphaFoldDB" id="A0A7L0D043"/>